<dbReference type="InterPro" id="IPR032710">
    <property type="entry name" value="NTF2-like_dom_sf"/>
</dbReference>
<dbReference type="Gene3D" id="3.10.450.50">
    <property type="match status" value="1"/>
</dbReference>
<evidence type="ECO:0000313" key="2">
    <source>
        <dbReference type="EMBL" id="QSG03681.1"/>
    </source>
</evidence>
<dbReference type="SUPFAM" id="SSF54427">
    <property type="entry name" value="NTF2-like"/>
    <property type="match status" value="1"/>
</dbReference>
<accession>A0A897MTQ6</accession>
<dbReference type="GO" id="GO:0016853">
    <property type="term" value="F:isomerase activity"/>
    <property type="evidence" value="ECO:0007669"/>
    <property type="project" value="UniProtKB-KW"/>
</dbReference>
<evidence type="ECO:0000259" key="1">
    <source>
        <dbReference type="Pfam" id="PF12680"/>
    </source>
</evidence>
<keyword evidence="2" id="KW-0413">Isomerase</keyword>
<dbReference type="Proteomes" id="UP000663586">
    <property type="component" value="Chromosome"/>
</dbReference>
<sequence length="117" mass="13353">MADADATIRAFYAALDEHRYDDLTDLLVPGFTHYRPDRTFEGRDAFVSFMREDRPMTDTTHEIERVFTNGNGAAVQGQLLDSHGESLFRFADIHTVTDGRIESVRTYTQGHPERVES</sequence>
<dbReference type="RefSeq" id="WP_238477726.1">
    <property type="nucleotide sequence ID" value="NZ_CP064786.1"/>
</dbReference>
<keyword evidence="3" id="KW-1185">Reference proteome</keyword>
<dbReference type="Pfam" id="PF12680">
    <property type="entry name" value="SnoaL_2"/>
    <property type="match status" value="1"/>
</dbReference>
<dbReference type="KEGG" id="hara:AArcS_2485"/>
<organism evidence="2 3">
    <name type="scientific">Natranaeroarchaeum sulfidigenes</name>
    <dbReference type="NCBI Taxonomy" id="2784880"/>
    <lineage>
        <taxon>Archaea</taxon>
        <taxon>Methanobacteriati</taxon>
        <taxon>Methanobacteriota</taxon>
        <taxon>Stenosarchaea group</taxon>
        <taxon>Halobacteria</taxon>
        <taxon>Halobacteriales</taxon>
        <taxon>Natronoarchaeaceae</taxon>
        <taxon>Natranaeroarchaeum</taxon>
    </lineage>
</organism>
<dbReference type="AlphaFoldDB" id="A0A897MTQ6"/>
<protein>
    <submittedName>
        <fullName evidence="2">Ketosteroid isomerase-related protein</fullName>
    </submittedName>
</protein>
<gene>
    <name evidence="2" type="ORF">AArcS_2485</name>
</gene>
<dbReference type="InterPro" id="IPR037401">
    <property type="entry name" value="SnoaL-like"/>
</dbReference>
<feature type="domain" description="SnoaL-like" evidence="1">
    <location>
        <begin position="8"/>
        <end position="102"/>
    </location>
</feature>
<dbReference type="GeneID" id="70685865"/>
<dbReference type="EMBL" id="CP064786">
    <property type="protein sequence ID" value="QSG03681.1"/>
    <property type="molecule type" value="Genomic_DNA"/>
</dbReference>
<proteinExistence type="predicted"/>
<evidence type="ECO:0000313" key="3">
    <source>
        <dbReference type="Proteomes" id="UP000663586"/>
    </source>
</evidence>
<name>A0A897MTQ6_9EURY</name>
<reference evidence="2" key="1">
    <citation type="submission" date="2020-11" db="EMBL/GenBank/DDBJ databases">
        <title>Carbohydrate-dependent, anaerobic sulfur respiration: A novel catabolism in halophilic archaea.</title>
        <authorList>
            <person name="Sorokin D.Y."/>
            <person name="Messina E."/>
            <person name="Smedile F."/>
            <person name="La Cono V."/>
            <person name="Hallsworth J.E."/>
            <person name="Yakimov M.M."/>
        </authorList>
    </citation>
    <scope>NUCLEOTIDE SEQUENCE</scope>
    <source>
        <strain evidence="2">AArc-S</strain>
    </source>
</reference>